<dbReference type="InterPro" id="IPR050822">
    <property type="entry name" value="Cerebellin_Synaptic_Org"/>
</dbReference>
<dbReference type="OrthoDB" id="6161803at2759"/>
<dbReference type="GO" id="GO:0005576">
    <property type="term" value="C:extracellular region"/>
    <property type="evidence" value="ECO:0007669"/>
    <property type="project" value="UniProtKB-SubCell"/>
</dbReference>
<dbReference type="PRINTS" id="PR00007">
    <property type="entry name" value="COMPLEMNTC1Q"/>
</dbReference>
<proteinExistence type="predicted"/>
<dbReference type="InterPro" id="IPR008983">
    <property type="entry name" value="Tumour_necrosis_fac-like_dom"/>
</dbReference>
<feature type="chain" id="PRO_5026869565" description="C1q domain-containing protein" evidence="4">
    <location>
        <begin position="21"/>
        <end position="307"/>
    </location>
</feature>
<keyword evidence="2" id="KW-0964">Secreted</keyword>
<dbReference type="SUPFAM" id="SSF49842">
    <property type="entry name" value="TNF-like"/>
    <property type="match status" value="1"/>
</dbReference>
<dbReference type="Gene3D" id="2.60.120.40">
    <property type="match status" value="1"/>
</dbReference>
<accession>A0A6J7ZYG5</accession>
<dbReference type="EMBL" id="CACVKT020000411">
    <property type="protein sequence ID" value="CAC5358880.1"/>
    <property type="molecule type" value="Genomic_DNA"/>
</dbReference>
<evidence type="ECO:0000313" key="6">
    <source>
        <dbReference type="EMBL" id="CAC5358880.1"/>
    </source>
</evidence>
<evidence type="ECO:0000313" key="7">
    <source>
        <dbReference type="Proteomes" id="UP000507470"/>
    </source>
</evidence>
<dbReference type="AlphaFoldDB" id="A0A6J7ZYG5"/>
<dbReference type="PANTHER" id="PTHR22923">
    <property type="entry name" value="CEREBELLIN-RELATED"/>
    <property type="match status" value="1"/>
</dbReference>
<dbReference type="PROSITE" id="PS50871">
    <property type="entry name" value="C1Q"/>
    <property type="match status" value="1"/>
</dbReference>
<evidence type="ECO:0000259" key="5">
    <source>
        <dbReference type="PROSITE" id="PS50871"/>
    </source>
</evidence>
<evidence type="ECO:0000256" key="3">
    <source>
        <dbReference type="ARBA" id="ARBA00022729"/>
    </source>
</evidence>
<feature type="domain" description="C1q" evidence="5">
    <location>
        <begin position="180"/>
        <end position="307"/>
    </location>
</feature>
<evidence type="ECO:0000256" key="2">
    <source>
        <dbReference type="ARBA" id="ARBA00022525"/>
    </source>
</evidence>
<evidence type="ECO:0000256" key="4">
    <source>
        <dbReference type="SAM" id="SignalP"/>
    </source>
</evidence>
<dbReference type="Proteomes" id="UP000507470">
    <property type="component" value="Unassembled WGS sequence"/>
</dbReference>
<name>A0A6J7ZYG5_MYTCO</name>
<keyword evidence="3 4" id="KW-0732">Signal</keyword>
<dbReference type="PANTHER" id="PTHR22923:SF116">
    <property type="entry name" value="C1Q DOMAIN-CONTAINING PROTEIN"/>
    <property type="match status" value="1"/>
</dbReference>
<evidence type="ECO:0000256" key="1">
    <source>
        <dbReference type="ARBA" id="ARBA00004613"/>
    </source>
</evidence>
<gene>
    <name evidence="6" type="ORF">MCOR_1943</name>
</gene>
<protein>
    <recommendedName>
        <fullName evidence="5">C1q domain-containing protein</fullName>
    </recommendedName>
</protein>
<dbReference type="InterPro" id="IPR001073">
    <property type="entry name" value="C1q_dom"/>
</dbReference>
<feature type="signal peptide" evidence="4">
    <location>
        <begin position="1"/>
        <end position="20"/>
    </location>
</feature>
<reference evidence="6 7" key="1">
    <citation type="submission" date="2020-06" db="EMBL/GenBank/DDBJ databases">
        <authorList>
            <person name="Li R."/>
            <person name="Bekaert M."/>
        </authorList>
    </citation>
    <scope>NUCLEOTIDE SEQUENCE [LARGE SCALE GENOMIC DNA]</scope>
    <source>
        <strain evidence="7">wild</strain>
    </source>
</reference>
<sequence length="307" mass="35177">MNAYCILCFCALLLVPETLGDPKGSQAESLLTCSKYDFEEKVLEKLVRLEHKIEMFDEKIKIWEDSISTKLSKFEEKMDSNDETTEKLRLQTNNKVDSFKEQIRNMSQSLTSKSQKLYEAEHTRDSEFKSMQTSLLRDKENFNDSFIDIVENFQHFQTVSNKKLQDLIVQQREEFSKMMAKNDVIAFSAYRSASQSLSFGTIVHFDKVWTNIGNGYNPTTGIFTAPRSGLYHFTSVLMSENYSINLRLFLNDSIKSTMYIHTKYDTGSFDVLLSLKKKDTVSIKGTGTSTVHSSGGTYMSFSGYTIK</sequence>
<organism evidence="6 7">
    <name type="scientific">Mytilus coruscus</name>
    <name type="common">Sea mussel</name>
    <dbReference type="NCBI Taxonomy" id="42192"/>
    <lineage>
        <taxon>Eukaryota</taxon>
        <taxon>Metazoa</taxon>
        <taxon>Spiralia</taxon>
        <taxon>Lophotrochozoa</taxon>
        <taxon>Mollusca</taxon>
        <taxon>Bivalvia</taxon>
        <taxon>Autobranchia</taxon>
        <taxon>Pteriomorphia</taxon>
        <taxon>Mytilida</taxon>
        <taxon>Mytiloidea</taxon>
        <taxon>Mytilidae</taxon>
        <taxon>Mytilinae</taxon>
        <taxon>Mytilus</taxon>
    </lineage>
</organism>
<dbReference type="SMART" id="SM00110">
    <property type="entry name" value="C1Q"/>
    <property type="match status" value="1"/>
</dbReference>
<comment type="subcellular location">
    <subcellularLocation>
        <location evidence="1">Secreted</location>
    </subcellularLocation>
</comment>
<keyword evidence="7" id="KW-1185">Reference proteome</keyword>
<dbReference type="Pfam" id="PF00386">
    <property type="entry name" value="C1q"/>
    <property type="match status" value="1"/>
</dbReference>